<accession>A0A1T4VPB0</accession>
<evidence type="ECO:0000256" key="1">
    <source>
        <dbReference type="SAM" id="Coils"/>
    </source>
</evidence>
<proteinExistence type="predicted"/>
<keyword evidence="1" id="KW-0175">Coiled coil</keyword>
<keyword evidence="3" id="KW-1185">Reference proteome</keyword>
<feature type="coiled-coil region" evidence="1">
    <location>
        <begin position="684"/>
        <end position="761"/>
    </location>
</feature>
<dbReference type="EMBL" id="FUXX01000037">
    <property type="protein sequence ID" value="SKA66777.1"/>
    <property type="molecule type" value="Genomic_DNA"/>
</dbReference>
<name>A0A1T4VPB0_9GAMM</name>
<sequence length="1125" mass="124253">MNTKLKSISFNISPKNDDGKDVFPSYSVYEFVFNEGISALYNGKLYFYATNSLKASDLQHQIGKQININVEITDHLHAPGKDKALSQDFNFKRTVNGIISSLKFLGKTMNVTTKTDNKPAYIYEIDFNSPYEILKNRMHRYHDVAYGKLQDKLEKFLTEPQKIIYGEDINSNLPISIKYELLDSNDKKQFSALPDNVCIQIGSFSPLFALRKIITDFGLNFNFIHENKDGKNELKVFLSKGYGVHKGNGVESDYFEKSNSDKLNYDAEIICDQTDSGAPKLTSFSIDVKPQELEIIRNDNDFLVHSTTTDKVAITSETDAKSEALKNIENKDQREKMLYKLSASHLIFIPGAVVTAKNYIDSEVKLIVDKVSLHVFASANTKAFNVNEQLEPSIEENIYAYELDQEKEPGSFADYENEEELPVSKTNEVTKTSEAPKKNEVTVYATQNNVEVLEAVVTDGDGFYSGEWPSPKNDPSVKEPRAGSICICAGDNTEKPSMFYALAAGQDKPVQVRLTSTIANVDSFNMPRIGQKVLILSGNNNYYLHSFLSTKDSTVTPEVNRVKRNNALASIKTLASHTHGARVHVWNATDKSKNVGFKGCNEDESKYGLSSIVLEKNTDSNEYIRNKILGGSESSVVEALNKKDNTYAHYQDYSGDSTIKPEYLGDLKIDDCKELKEASIKKRCAAIKALVEKTKKEKKTQEDKVTDLQKEIDKKVQDKKIAMNESISLTGSDKEKKEKEVEKLDGDIKTLEDKKKSEQQTLYTKNVNYNTAIAGLEAVTNEFIGEIGNPIDFTKDNIDIFKIDHEGNLEINCPKGTITINAKNIKLTASEATSVGGSGSVSLTSPSSIKMGVAGTSFSILSSAIKASTIPFANGSLASFGSTLTLDAYEGTSLKAATVNLSGKFSASVKDGLGAGFKSSKGVASLSGSEASLTSNTFEGAIQNVIKFDEELVKELANTITVNANPKASKYEKGIIDGVLFPIANEIMGFCYKTDIYHGYARKVKDYRDDKTTVSRFLVDTCDFICDNLDLIAKAMNVVTEIAKMADEDNWFERKGHVGKNNAQDIKYFFASLKYTLNTIALHAVLVANTWPAIKPAKVAIRGGVVAISSTTETNAVIEKIDARA</sequence>
<reference evidence="3" key="1">
    <citation type="submission" date="2017-02" db="EMBL/GenBank/DDBJ databases">
        <authorList>
            <person name="Varghese N."/>
            <person name="Submissions S."/>
        </authorList>
    </citation>
    <scope>NUCLEOTIDE SEQUENCE [LARGE SCALE GENOMIC DNA]</scope>
    <source>
        <strain evidence="3">DSM 3072</strain>
    </source>
</reference>
<evidence type="ECO:0000313" key="3">
    <source>
        <dbReference type="Proteomes" id="UP000242432"/>
    </source>
</evidence>
<dbReference type="Proteomes" id="UP000242432">
    <property type="component" value="Unassembled WGS sequence"/>
</dbReference>
<dbReference type="RefSeq" id="WP_078929235.1">
    <property type="nucleotide sequence ID" value="NZ_FUXX01000037.1"/>
</dbReference>
<gene>
    <name evidence="2" type="ORF">SAMN02745213_01868</name>
</gene>
<dbReference type="AlphaFoldDB" id="A0A1T4VPB0"/>
<protein>
    <submittedName>
        <fullName evidence="2">Uncharacterized protein</fullName>
    </submittedName>
</protein>
<organism evidence="2 3">
    <name type="scientific">Succinivibrio dextrinosolvens DSM 3072</name>
    <dbReference type="NCBI Taxonomy" id="1123324"/>
    <lineage>
        <taxon>Bacteria</taxon>
        <taxon>Pseudomonadati</taxon>
        <taxon>Pseudomonadota</taxon>
        <taxon>Gammaproteobacteria</taxon>
        <taxon>Aeromonadales</taxon>
        <taxon>Succinivibrionaceae</taxon>
        <taxon>Succinivibrio</taxon>
    </lineage>
</organism>
<evidence type="ECO:0000313" key="2">
    <source>
        <dbReference type="EMBL" id="SKA66777.1"/>
    </source>
</evidence>